<dbReference type="EMBL" id="ML978967">
    <property type="protein sequence ID" value="KAF1928949.1"/>
    <property type="molecule type" value="Genomic_DNA"/>
</dbReference>
<proteinExistence type="predicted"/>
<sequence>MVKTSLHCVTKTLQLSTVPSTQSRHAGLYGHSRLILASLALIAISPRTCRAIYIYHRAYYASAPGWATGLRPSFLRRAGSTLAGISRLCLRPSTLRKRTAALEGWHM</sequence>
<protein>
    <submittedName>
        <fullName evidence="1">Uncharacterized protein</fullName>
    </submittedName>
</protein>
<evidence type="ECO:0000313" key="1">
    <source>
        <dbReference type="EMBL" id="KAF1928949.1"/>
    </source>
</evidence>
<gene>
    <name evidence="1" type="ORF">M421DRAFT_143220</name>
</gene>
<dbReference type="GeneID" id="54345146"/>
<evidence type="ECO:0000313" key="2">
    <source>
        <dbReference type="Proteomes" id="UP000800082"/>
    </source>
</evidence>
<dbReference type="RefSeq" id="XP_033449197.1">
    <property type="nucleotide sequence ID" value="XM_033587500.1"/>
</dbReference>
<name>A0A6A5RMT4_9PLEO</name>
<dbReference type="Proteomes" id="UP000800082">
    <property type="component" value="Unassembled WGS sequence"/>
</dbReference>
<accession>A0A6A5RMT4</accession>
<keyword evidence="2" id="KW-1185">Reference proteome</keyword>
<reference evidence="1" key="1">
    <citation type="journal article" date="2020" name="Stud. Mycol.">
        <title>101 Dothideomycetes genomes: a test case for predicting lifestyles and emergence of pathogens.</title>
        <authorList>
            <person name="Haridas S."/>
            <person name="Albert R."/>
            <person name="Binder M."/>
            <person name="Bloem J."/>
            <person name="Labutti K."/>
            <person name="Salamov A."/>
            <person name="Andreopoulos B."/>
            <person name="Baker S."/>
            <person name="Barry K."/>
            <person name="Bills G."/>
            <person name="Bluhm B."/>
            <person name="Cannon C."/>
            <person name="Castanera R."/>
            <person name="Culley D."/>
            <person name="Daum C."/>
            <person name="Ezra D."/>
            <person name="Gonzalez J."/>
            <person name="Henrissat B."/>
            <person name="Kuo A."/>
            <person name="Liang C."/>
            <person name="Lipzen A."/>
            <person name="Lutzoni F."/>
            <person name="Magnuson J."/>
            <person name="Mondo S."/>
            <person name="Nolan M."/>
            <person name="Ohm R."/>
            <person name="Pangilinan J."/>
            <person name="Park H.-J."/>
            <person name="Ramirez L."/>
            <person name="Alfaro M."/>
            <person name="Sun H."/>
            <person name="Tritt A."/>
            <person name="Yoshinaga Y."/>
            <person name="Zwiers L.-H."/>
            <person name="Turgeon B."/>
            <person name="Goodwin S."/>
            <person name="Spatafora J."/>
            <person name="Crous P."/>
            <person name="Grigoriev I."/>
        </authorList>
    </citation>
    <scope>NUCLEOTIDE SEQUENCE</scope>
    <source>
        <strain evidence="1">CBS 183.55</strain>
    </source>
</reference>
<dbReference type="AlphaFoldDB" id="A0A6A5RMT4"/>
<organism evidence="1 2">
    <name type="scientific">Didymella exigua CBS 183.55</name>
    <dbReference type="NCBI Taxonomy" id="1150837"/>
    <lineage>
        <taxon>Eukaryota</taxon>
        <taxon>Fungi</taxon>
        <taxon>Dikarya</taxon>
        <taxon>Ascomycota</taxon>
        <taxon>Pezizomycotina</taxon>
        <taxon>Dothideomycetes</taxon>
        <taxon>Pleosporomycetidae</taxon>
        <taxon>Pleosporales</taxon>
        <taxon>Pleosporineae</taxon>
        <taxon>Didymellaceae</taxon>
        <taxon>Didymella</taxon>
    </lineage>
</organism>